<feature type="signal peptide" evidence="1">
    <location>
        <begin position="1"/>
        <end position="18"/>
    </location>
</feature>
<evidence type="ECO:0000256" key="1">
    <source>
        <dbReference type="SAM" id="SignalP"/>
    </source>
</evidence>
<dbReference type="SUPFAM" id="SSF52129">
    <property type="entry name" value="Caspase-like"/>
    <property type="match status" value="1"/>
</dbReference>
<gene>
    <name evidence="3" type="ORF">SNAT2548_LOCUS6619</name>
</gene>
<dbReference type="Proteomes" id="UP000604046">
    <property type="component" value="Unassembled WGS sequence"/>
</dbReference>
<keyword evidence="4" id="KW-1185">Reference proteome</keyword>
<comment type="caution">
    <text evidence="3">The sequence shown here is derived from an EMBL/GenBank/DDBJ whole genome shotgun (WGS) entry which is preliminary data.</text>
</comment>
<dbReference type="InterPro" id="IPR029030">
    <property type="entry name" value="Caspase-like_dom_sf"/>
</dbReference>
<feature type="domain" description="Peptidase C14 caspase" evidence="2">
    <location>
        <begin position="266"/>
        <end position="416"/>
    </location>
</feature>
<organism evidence="3 4">
    <name type="scientific">Symbiodinium natans</name>
    <dbReference type="NCBI Taxonomy" id="878477"/>
    <lineage>
        <taxon>Eukaryota</taxon>
        <taxon>Sar</taxon>
        <taxon>Alveolata</taxon>
        <taxon>Dinophyceae</taxon>
        <taxon>Suessiales</taxon>
        <taxon>Symbiodiniaceae</taxon>
        <taxon>Symbiodinium</taxon>
    </lineage>
</organism>
<evidence type="ECO:0000259" key="2">
    <source>
        <dbReference type="Pfam" id="PF00656"/>
    </source>
</evidence>
<dbReference type="GO" id="GO:0004197">
    <property type="term" value="F:cysteine-type endopeptidase activity"/>
    <property type="evidence" value="ECO:0007669"/>
    <property type="project" value="InterPro"/>
</dbReference>
<accession>A0A812JQB3</accession>
<name>A0A812JQB3_9DINO</name>
<proteinExistence type="predicted"/>
<evidence type="ECO:0000313" key="3">
    <source>
        <dbReference type="EMBL" id="CAE7206802.1"/>
    </source>
</evidence>
<dbReference type="InterPro" id="IPR011600">
    <property type="entry name" value="Pept_C14_caspase"/>
</dbReference>
<dbReference type="EMBL" id="CAJNDS010000446">
    <property type="protein sequence ID" value="CAE7206802.1"/>
    <property type="molecule type" value="Genomic_DNA"/>
</dbReference>
<sequence length="503" mass="54694">MLLAVLVACLELCSGAQRQWPQPPLERVRHHCNGCFLDLTPAARTCDFNYERICTEKAGCLRPDARCIEGPTPHSLYDMRCCCVPEDGVTDSSVCDIVDFLHLPGIYLHCKLKCCEHQTCATGCADKDEGCGEALPPFEGPCRIWANATAPQQSEANCCLWGRGVKCSSTREEPCCMEADVHPGQLCQPTQAACMIKPSTTAIPEPAGGSSLAETVCIVSAALSVLGLVAGVVITQCRGRGPEARERLLREAGPAMSLVEVPPTGRRVAIIVTCEHFKAGSPSFDNIDGARGQGLRLKSMFEDELGFDSDFVVHEPDVLTTADFWQVVARLLQRLNGEPHVLLVLYFITHGVDVDFNLHMAMGAAAPRALLDEYYLTKAALQRGFQTIECASDAKRLYNCQPLPYMNVAIFTDTCQWPPPPGATRGVPPEANVRHLQVRDKPARIGFVHACERARPATGSFTEVFLEMAREPRSLDALIDSMRAKLETSTGFGSSVSAVTRAA</sequence>
<dbReference type="GO" id="GO:0006508">
    <property type="term" value="P:proteolysis"/>
    <property type="evidence" value="ECO:0007669"/>
    <property type="project" value="InterPro"/>
</dbReference>
<reference evidence="3" key="1">
    <citation type="submission" date="2021-02" db="EMBL/GenBank/DDBJ databases">
        <authorList>
            <person name="Dougan E. K."/>
            <person name="Rhodes N."/>
            <person name="Thang M."/>
            <person name="Chan C."/>
        </authorList>
    </citation>
    <scope>NUCLEOTIDE SEQUENCE</scope>
</reference>
<dbReference type="OrthoDB" id="412675at2759"/>
<keyword evidence="1" id="KW-0732">Signal</keyword>
<evidence type="ECO:0000313" key="4">
    <source>
        <dbReference type="Proteomes" id="UP000604046"/>
    </source>
</evidence>
<dbReference type="Pfam" id="PF00656">
    <property type="entry name" value="Peptidase_C14"/>
    <property type="match status" value="1"/>
</dbReference>
<dbReference type="AlphaFoldDB" id="A0A812JQB3"/>
<feature type="chain" id="PRO_5032651771" description="Peptidase C14 caspase domain-containing protein" evidence="1">
    <location>
        <begin position="19"/>
        <end position="503"/>
    </location>
</feature>
<protein>
    <recommendedName>
        <fullName evidence="2">Peptidase C14 caspase domain-containing protein</fullName>
    </recommendedName>
</protein>